<evidence type="ECO:0000313" key="2">
    <source>
        <dbReference type="EMBL" id="GAF89264.1"/>
    </source>
</evidence>
<dbReference type="AlphaFoldDB" id="X0T7S9"/>
<sequence length="129" mass="14027">PERQSGSTAEDLRQRLSEDQSTAEAPVSEALARRIVGLEAQFAQQQAHVDLLELAEPDNLSIDRNPIVTCSTAQTILVCECFAHLVPVFLLVDANKGRLSCSLGSVFGVKVALPKEMLQPHNSTKLLHP</sequence>
<reference evidence="2" key="1">
    <citation type="journal article" date="2014" name="Front. Microbiol.">
        <title>High frequency of phylogenetically diverse reductive dehalogenase-homologous genes in deep subseafloor sedimentary metagenomes.</title>
        <authorList>
            <person name="Kawai M."/>
            <person name="Futagami T."/>
            <person name="Toyoda A."/>
            <person name="Takaki Y."/>
            <person name="Nishi S."/>
            <person name="Hori S."/>
            <person name="Arai W."/>
            <person name="Tsubouchi T."/>
            <person name="Morono Y."/>
            <person name="Uchiyama I."/>
            <person name="Ito T."/>
            <person name="Fujiyama A."/>
            <person name="Inagaki F."/>
            <person name="Takami H."/>
        </authorList>
    </citation>
    <scope>NUCLEOTIDE SEQUENCE</scope>
    <source>
        <strain evidence="2">Expedition CK06-06</strain>
    </source>
</reference>
<proteinExistence type="predicted"/>
<feature type="non-terminal residue" evidence="2">
    <location>
        <position position="1"/>
    </location>
</feature>
<comment type="caution">
    <text evidence="2">The sequence shown here is derived from an EMBL/GenBank/DDBJ whole genome shotgun (WGS) entry which is preliminary data.</text>
</comment>
<feature type="region of interest" description="Disordered" evidence="1">
    <location>
        <begin position="1"/>
        <end position="25"/>
    </location>
</feature>
<dbReference type="EMBL" id="BARS01015331">
    <property type="protein sequence ID" value="GAF89264.1"/>
    <property type="molecule type" value="Genomic_DNA"/>
</dbReference>
<evidence type="ECO:0000256" key="1">
    <source>
        <dbReference type="SAM" id="MobiDB-lite"/>
    </source>
</evidence>
<name>X0T7S9_9ZZZZ</name>
<accession>X0T7S9</accession>
<organism evidence="2">
    <name type="scientific">marine sediment metagenome</name>
    <dbReference type="NCBI Taxonomy" id="412755"/>
    <lineage>
        <taxon>unclassified sequences</taxon>
        <taxon>metagenomes</taxon>
        <taxon>ecological metagenomes</taxon>
    </lineage>
</organism>
<gene>
    <name evidence="2" type="ORF">S01H1_25389</name>
</gene>
<protein>
    <submittedName>
        <fullName evidence="2">Uncharacterized protein</fullName>
    </submittedName>
</protein>